<accession>A0ACB6YZ62</accession>
<sequence length="218" mass="24722">MTGVGYSHCSSSSAERVDHCLVEGVVLSCCRRPQKSFRSVTIPQKEDPRLEKLAKTCESCRPMSMFRSNKDEFLLCYDGMCWLEGPKAERANDFDRVWAVCRQTRRPKPSYRYSRVGRDGRAGRIENALHPPFRRPIHRNPTRRDQSPGSSQLQKQYAIGSRVHGVMSTEAPRHAFELIPTVPLFLPGSLVSPSHASYFHQSNSPPHPPKLNPACSFR</sequence>
<evidence type="ECO:0000313" key="1">
    <source>
        <dbReference type="EMBL" id="KAF9642598.1"/>
    </source>
</evidence>
<name>A0ACB6YZ62_THEGA</name>
<dbReference type="Proteomes" id="UP000886501">
    <property type="component" value="Unassembled WGS sequence"/>
</dbReference>
<protein>
    <submittedName>
        <fullName evidence="1">Uncharacterized protein</fullName>
    </submittedName>
</protein>
<reference evidence="1" key="1">
    <citation type="submission" date="2019-10" db="EMBL/GenBank/DDBJ databases">
        <authorList>
            <consortium name="DOE Joint Genome Institute"/>
            <person name="Kuo A."/>
            <person name="Miyauchi S."/>
            <person name="Kiss E."/>
            <person name="Drula E."/>
            <person name="Kohler A."/>
            <person name="Sanchez-Garcia M."/>
            <person name="Andreopoulos B."/>
            <person name="Barry K.W."/>
            <person name="Bonito G."/>
            <person name="Buee M."/>
            <person name="Carver A."/>
            <person name="Chen C."/>
            <person name="Cichocki N."/>
            <person name="Clum A."/>
            <person name="Culley D."/>
            <person name="Crous P.W."/>
            <person name="Fauchery L."/>
            <person name="Girlanda M."/>
            <person name="Hayes R."/>
            <person name="Keri Z."/>
            <person name="Labutti K."/>
            <person name="Lipzen A."/>
            <person name="Lombard V."/>
            <person name="Magnuson J."/>
            <person name="Maillard F."/>
            <person name="Morin E."/>
            <person name="Murat C."/>
            <person name="Nolan M."/>
            <person name="Ohm R."/>
            <person name="Pangilinan J."/>
            <person name="Pereira M."/>
            <person name="Perotto S."/>
            <person name="Peter M."/>
            <person name="Riley R."/>
            <person name="Sitrit Y."/>
            <person name="Stielow B."/>
            <person name="Szollosi G."/>
            <person name="Zifcakova L."/>
            <person name="Stursova M."/>
            <person name="Spatafora J.W."/>
            <person name="Tedersoo L."/>
            <person name="Vaario L.-M."/>
            <person name="Yamada A."/>
            <person name="Yan M."/>
            <person name="Wang P."/>
            <person name="Xu J."/>
            <person name="Bruns T."/>
            <person name="Baldrian P."/>
            <person name="Vilgalys R."/>
            <person name="Henrissat B."/>
            <person name="Grigoriev I.V."/>
            <person name="Hibbett D."/>
            <person name="Nagy L.G."/>
            <person name="Martin F.M."/>
        </authorList>
    </citation>
    <scope>NUCLEOTIDE SEQUENCE</scope>
    <source>
        <strain evidence="1">P2</strain>
    </source>
</reference>
<gene>
    <name evidence="1" type="ORF">BDM02DRAFT_2008732</name>
</gene>
<organism evidence="1 2">
    <name type="scientific">Thelephora ganbajun</name>
    <name type="common">Ganba fungus</name>
    <dbReference type="NCBI Taxonomy" id="370292"/>
    <lineage>
        <taxon>Eukaryota</taxon>
        <taxon>Fungi</taxon>
        <taxon>Dikarya</taxon>
        <taxon>Basidiomycota</taxon>
        <taxon>Agaricomycotina</taxon>
        <taxon>Agaricomycetes</taxon>
        <taxon>Thelephorales</taxon>
        <taxon>Thelephoraceae</taxon>
        <taxon>Thelephora</taxon>
    </lineage>
</organism>
<dbReference type="EMBL" id="MU118408">
    <property type="protein sequence ID" value="KAF9642598.1"/>
    <property type="molecule type" value="Genomic_DNA"/>
</dbReference>
<proteinExistence type="predicted"/>
<comment type="caution">
    <text evidence="1">The sequence shown here is derived from an EMBL/GenBank/DDBJ whole genome shotgun (WGS) entry which is preliminary data.</text>
</comment>
<evidence type="ECO:0000313" key="2">
    <source>
        <dbReference type="Proteomes" id="UP000886501"/>
    </source>
</evidence>
<keyword evidence="2" id="KW-1185">Reference proteome</keyword>
<reference evidence="1" key="2">
    <citation type="journal article" date="2020" name="Nat. Commun.">
        <title>Large-scale genome sequencing of mycorrhizal fungi provides insights into the early evolution of symbiotic traits.</title>
        <authorList>
            <person name="Miyauchi S."/>
            <person name="Kiss E."/>
            <person name="Kuo A."/>
            <person name="Drula E."/>
            <person name="Kohler A."/>
            <person name="Sanchez-Garcia M."/>
            <person name="Morin E."/>
            <person name="Andreopoulos B."/>
            <person name="Barry K.W."/>
            <person name="Bonito G."/>
            <person name="Buee M."/>
            <person name="Carver A."/>
            <person name="Chen C."/>
            <person name="Cichocki N."/>
            <person name="Clum A."/>
            <person name="Culley D."/>
            <person name="Crous P.W."/>
            <person name="Fauchery L."/>
            <person name="Girlanda M."/>
            <person name="Hayes R.D."/>
            <person name="Keri Z."/>
            <person name="LaButti K."/>
            <person name="Lipzen A."/>
            <person name="Lombard V."/>
            <person name="Magnuson J."/>
            <person name="Maillard F."/>
            <person name="Murat C."/>
            <person name="Nolan M."/>
            <person name="Ohm R.A."/>
            <person name="Pangilinan J."/>
            <person name="Pereira M.F."/>
            <person name="Perotto S."/>
            <person name="Peter M."/>
            <person name="Pfister S."/>
            <person name="Riley R."/>
            <person name="Sitrit Y."/>
            <person name="Stielow J.B."/>
            <person name="Szollosi G."/>
            <person name="Zifcakova L."/>
            <person name="Stursova M."/>
            <person name="Spatafora J.W."/>
            <person name="Tedersoo L."/>
            <person name="Vaario L.M."/>
            <person name="Yamada A."/>
            <person name="Yan M."/>
            <person name="Wang P."/>
            <person name="Xu J."/>
            <person name="Bruns T."/>
            <person name="Baldrian P."/>
            <person name="Vilgalys R."/>
            <person name="Dunand C."/>
            <person name="Henrissat B."/>
            <person name="Grigoriev I.V."/>
            <person name="Hibbett D."/>
            <person name="Nagy L.G."/>
            <person name="Martin F.M."/>
        </authorList>
    </citation>
    <scope>NUCLEOTIDE SEQUENCE</scope>
    <source>
        <strain evidence="1">P2</strain>
    </source>
</reference>